<evidence type="ECO:0000256" key="1">
    <source>
        <dbReference type="ARBA" id="ARBA00004651"/>
    </source>
</evidence>
<evidence type="ECO:0000256" key="7">
    <source>
        <dbReference type="SAM" id="MobiDB-lite"/>
    </source>
</evidence>
<feature type="transmembrane region" description="Helical" evidence="8">
    <location>
        <begin position="395"/>
        <end position="418"/>
    </location>
</feature>
<evidence type="ECO:0000313" key="10">
    <source>
        <dbReference type="EMBL" id="QEV06567.1"/>
    </source>
</evidence>
<evidence type="ECO:0000256" key="4">
    <source>
        <dbReference type="ARBA" id="ARBA00022692"/>
    </source>
</evidence>
<dbReference type="InterPro" id="IPR036259">
    <property type="entry name" value="MFS_trans_sf"/>
</dbReference>
<evidence type="ECO:0000256" key="3">
    <source>
        <dbReference type="ARBA" id="ARBA00022475"/>
    </source>
</evidence>
<evidence type="ECO:0000256" key="2">
    <source>
        <dbReference type="ARBA" id="ARBA00022448"/>
    </source>
</evidence>
<dbReference type="CDD" id="cd17369">
    <property type="entry name" value="MFS_ShiA_like"/>
    <property type="match status" value="1"/>
</dbReference>
<protein>
    <submittedName>
        <fullName evidence="10">MFS transporter</fullName>
    </submittedName>
</protein>
<feature type="transmembrane region" description="Helical" evidence="8">
    <location>
        <begin position="358"/>
        <end position="383"/>
    </location>
</feature>
<proteinExistence type="predicted"/>
<dbReference type="SUPFAM" id="SSF103473">
    <property type="entry name" value="MFS general substrate transporter"/>
    <property type="match status" value="1"/>
</dbReference>
<gene>
    <name evidence="10" type="ORF">CP972_13620</name>
</gene>
<dbReference type="PANTHER" id="PTHR43045">
    <property type="entry name" value="SHIKIMATE TRANSPORTER"/>
    <property type="match status" value="1"/>
</dbReference>
<dbReference type="InterPro" id="IPR011701">
    <property type="entry name" value="MFS"/>
</dbReference>
<dbReference type="EMBL" id="CP023697">
    <property type="protein sequence ID" value="QEV06567.1"/>
    <property type="molecule type" value="Genomic_DNA"/>
</dbReference>
<dbReference type="PROSITE" id="PS00216">
    <property type="entry name" value="SUGAR_TRANSPORT_1"/>
    <property type="match status" value="1"/>
</dbReference>
<dbReference type="GeneID" id="95535587"/>
<dbReference type="Gene3D" id="1.20.1250.20">
    <property type="entry name" value="MFS general substrate transporter like domains"/>
    <property type="match status" value="2"/>
</dbReference>
<feature type="domain" description="Major facilitator superfamily (MFS) profile" evidence="9">
    <location>
        <begin position="37"/>
        <end position="450"/>
    </location>
</feature>
<keyword evidence="5 8" id="KW-1133">Transmembrane helix</keyword>
<dbReference type="RefSeq" id="WP_055606577.1">
    <property type="nucleotide sequence ID" value="NZ_CP023697.1"/>
</dbReference>
<dbReference type="InterPro" id="IPR020846">
    <property type="entry name" value="MFS_dom"/>
</dbReference>
<feature type="transmembrane region" description="Helical" evidence="8">
    <location>
        <begin position="134"/>
        <end position="154"/>
    </location>
</feature>
<feature type="transmembrane region" description="Helical" evidence="8">
    <location>
        <begin position="267"/>
        <end position="292"/>
    </location>
</feature>
<feature type="region of interest" description="Disordered" evidence="7">
    <location>
        <begin position="1"/>
        <end position="33"/>
    </location>
</feature>
<evidence type="ECO:0000256" key="8">
    <source>
        <dbReference type="SAM" id="Phobius"/>
    </source>
</evidence>
<dbReference type="PANTHER" id="PTHR43045:SF1">
    <property type="entry name" value="SHIKIMATE TRANSPORTER"/>
    <property type="match status" value="1"/>
</dbReference>
<organism evidence="10 11">
    <name type="scientific">Streptomyces prasinus</name>
    <dbReference type="NCBI Taxonomy" id="67345"/>
    <lineage>
        <taxon>Bacteria</taxon>
        <taxon>Bacillati</taxon>
        <taxon>Actinomycetota</taxon>
        <taxon>Actinomycetes</taxon>
        <taxon>Kitasatosporales</taxon>
        <taxon>Streptomycetaceae</taxon>
        <taxon>Streptomyces</taxon>
    </lineage>
</organism>
<dbReference type="PROSITE" id="PS50850">
    <property type="entry name" value="MFS"/>
    <property type="match status" value="1"/>
</dbReference>
<feature type="transmembrane region" description="Helical" evidence="8">
    <location>
        <begin position="76"/>
        <end position="98"/>
    </location>
</feature>
<keyword evidence="11" id="KW-1185">Reference proteome</keyword>
<evidence type="ECO:0000313" key="11">
    <source>
        <dbReference type="Proteomes" id="UP000326041"/>
    </source>
</evidence>
<sequence length="456" mass="48193">MRVSGLDGQAEATQPDTTPESSGVPEGGSGTPTARRAVVSGALGSALEWFDFSVYGALSATVFPQLFFPDLAPGTALLASFATFGVGLVARPLGGLVFGMLGDRLGRRNVLMFTLLLMGVASVLIGLLPTYATVGMAAPASLVVLRFLQGFALGGEHTGSQLMVMEHSASRRRGLAGALMSVGSPISQVLATLTLTGLAAWLTEDQFSSWGWRIPFLMSVALIAVGYYIRHRVEETPVFLANESKGKSEGRSEQPARGLLRQHRKTVMLLVLAWAAPGALYYITVTFAISYLTGQLGFDKSSTFGLMVVANSISIGASLLGGWSSDRIGRKRVLFTGLAVLLAFLLPFFLILDTGNWWLAALTITGALCGVQFMTGCQGAFYAEALPTPVRYTGSALGLTCGNMLFAAPAPLLATWLMQISGNGTLLITAYGLLTILISAVAIRLLPDRTGRRLEA</sequence>
<feature type="transmembrane region" description="Helical" evidence="8">
    <location>
        <begin position="424"/>
        <end position="446"/>
    </location>
</feature>
<keyword evidence="4 8" id="KW-0812">Transmembrane</keyword>
<evidence type="ECO:0000259" key="9">
    <source>
        <dbReference type="PROSITE" id="PS50850"/>
    </source>
</evidence>
<dbReference type="Proteomes" id="UP000326041">
    <property type="component" value="Chromosome"/>
</dbReference>
<name>A0ABX6AY13_9ACTN</name>
<evidence type="ECO:0000256" key="6">
    <source>
        <dbReference type="ARBA" id="ARBA00023136"/>
    </source>
</evidence>
<feature type="transmembrane region" description="Helical" evidence="8">
    <location>
        <begin position="110"/>
        <end position="128"/>
    </location>
</feature>
<dbReference type="Pfam" id="PF07690">
    <property type="entry name" value="MFS_1"/>
    <property type="match status" value="1"/>
</dbReference>
<keyword evidence="2" id="KW-0813">Transport</keyword>
<keyword evidence="3" id="KW-1003">Cell membrane</keyword>
<feature type="transmembrane region" description="Helical" evidence="8">
    <location>
        <begin position="210"/>
        <end position="229"/>
    </location>
</feature>
<accession>A0ABX6AY13</accession>
<keyword evidence="6 8" id="KW-0472">Membrane</keyword>
<dbReference type="InterPro" id="IPR005829">
    <property type="entry name" value="Sugar_transporter_CS"/>
</dbReference>
<reference evidence="10 11" key="1">
    <citation type="submission" date="2017-09" db="EMBL/GenBank/DDBJ databases">
        <authorList>
            <person name="Lee N."/>
            <person name="Cho B.-K."/>
        </authorList>
    </citation>
    <scope>NUCLEOTIDE SEQUENCE [LARGE SCALE GENOMIC DNA]</scope>
    <source>
        <strain evidence="10 11">ATCC 13879</strain>
    </source>
</reference>
<feature type="transmembrane region" description="Helical" evidence="8">
    <location>
        <begin position="304"/>
        <end position="321"/>
    </location>
</feature>
<comment type="subcellular location">
    <subcellularLocation>
        <location evidence="1">Cell membrane</location>
        <topology evidence="1">Multi-pass membrane protein</topology>
    </subcellularLocation>
</comment>
<feature type="transmembrane region" description="Helical" evidence="8">
    <location>
        <begin position="175"/>
        <end position="198"/>
    </location>
</feature>
<feature type="transmembrane region" description="Helical" evidence="8">
    <location>
        <begin position="333"/>
        <end position="352"/>
    </location>
</feature>
<evidence type="ECO:0000256" key="5">
    <source>
        <dbReference type="ARBA" id="ARBA00022989"/>
    </source>
</evidence>